<accession>A0A7S0QQ30</accession>
<dbReference type="EMBL" id="HBFA01005361">
    <property type="protein sequence ID" value="CAD8652965.1"/>
    <property type="molecule type" value="Transcribed_RNA"/>
</dbReference>
<sequence length="329" mass="36270">MSPDCTGRRENLVVPVREHLPVRHFTRWCRILTLILVVSDFPTRGEEDWQSGDWEQLSACPACPCVYPQEACVRTNNIVDVNATDGVPSPRFKNVTVYHTTIKCPNELIAPASEPTENISSPVVDLDDTVNFSIQGWWFLTWSNVRGAVALDISLRNSEYMVGGLPSMDISTLPVALDPGDRLRAQPPRESFADNYHVLSDCSAGRLTPAFLLFVIGASEGFRTVDPEAPSLAIINKNGDIVYRNKRLPIGSLVGTNASITALSFTVSCVPVESWPPPSVAVSYQCYEPYTQHTLVYRGRITKTKSGKTCKVSTRLHAAITEVFFAIAP</sequence>
<proteinExistence type="predicted"/>
<name>A0A7S0QQ30_9CHLO</name>
<reference evidence="1" key="1">
    <citation type="submission" date="2021-01" db="EMBL/GenBank/DDBJ databases">
        <authorList>
            <person name="Corre E."/>
            <person name="Pelletier E."/>
            <person name="Niang G."/>
            <person name="Scheremetjew M."/>
            <person name="Finn R."/>
            <person name="Kale V."/>
            <person name="Holt S."/>
            <person name="Cochrane G."/>
            <person name="Meng A."/>
            <person name="Brown T."/>
            <person name="Cohen L."/>
        </authorList>
    </citation>
    <scope>NUCLEOTIDE SEQUENCE</scope>
    <source>
        <strain evidence="1">CCMP722</strain>
    </source>
</reference>
<gene>
    <name evidence="1" type="ORF">POBO1169_LOCUS2743</name>
</gene>
<protein>
    <submittedName>
        <fullName evidence="1">Uncharacterized protein</fullName>
    </submittedName>
</protein>
<evidence type="ECO:0000313" key="1">
    <source>
        <dbReference type="EMBL" id="CAD8652965.1"/>
    </source>
</evidence>
<dbReference type="AlphaFoldDB" id="A0A7S0QQ30"/>
<organism evidence="1">
    <name type="scientific">Pyramimonas obovata</name>
    <dbReference type="NCBI Taxonomy" id="1411642"/>
    <lineage>
        <taxon>Eukaryota</taxon>
        <taxon>Viridiplantae</taxon>
        <taxon>Chlorophyta</taxon>
        <taxon>Pyramimonadophyceae</taxon>
        <taxon>Pyramimonadales</taxon>
        <taxon>Pyramimonadaceae</taxon>
        <taxon>Pyramimonas</taxon>
        <taxon>Pyramimonas incertae sedis</taxon>
    </lineage>
</organism>